<dbReference type="RefSeq" id="WP_046913678.1">
    <property type="nucleotide sequence ID" value="NZ_JADBGF010000001.1"/>
</dbReference>
<dbReference type="OrthoDB" id="3541690at2"/>
<name>A0A8I0TNW4_9ACTN</name>
<evidence type="ECO:0000313" key="2">
    <source>
        <dbReference type="EMBL" id="MBE1594712.1"/>
    </source>
</evidence>
<protein>
    <submittedName>
        <fullName evidence="2">Uncharacterized protein</fullName>
    </submittedName>
</protein>
<feature type="compositionally biased region" description="Basic and acidic residues" evidence="1">
    <location>
        <begin position="243"/>
        <end position="305"/>
    </location>
</feature>
<feature type="region of interest" description="Disordered" evidence="1">
    <location>
        <begin position="243"/>
        <end position="312"/>
    </location>
</feature>
<feature type="compositionally biased region" description="Basic and acidic residues" evidence="1">
    <location>
        <begin position="196"/>
        <end position="222"/>
    </location>
</feature>
<gene>
    <name evidence="2" type="ORF">H4687_000841</name>
</gene>
<comment type="caution">
    <text evidence="2">The sequence shown here is derived from an EMBL/GenBank/DDBJ whole genome shotgun (WGS) entry which is preliminary data.</text>
</comment>
<dbReference type="EMBL" id="JADBGF010000001">
    <property type="protein sequence ID" value="MBE1594712.1"/>
    <property type="molecule type" value="Genomic_DNA"/>
</dbReference>
<dbReference type="SUPFAM" id="SSF57997">
    <property type="entry name" value="Tropomyosin"/>
    <property type="match status" value="1"/>
</dbReference>
<feature type="compositionally biased region" description="Low complexity" evidence="1">
    <location>
        <begin position="163"/>
        <end position="176"/>
    </location>
</feature>
<evidence type="ECO:0000313" key="3">
    <source>
        <dbReference type="Proteomes" id="UP000629287"/>
    </source>
</evidence>
<dbReference type="AlphaFoldDB" id="A0A8I0TNW4"/>
<sequence>MPRKGARGGEGHDVEKALDELYATPPARFVSRREELALEARTDGRAEDARRLHAARRPSLAAWTVNLLRRSEPEECRRFLELGRALREAYESLDADGIKALSEQRRSIVAAMSGQASALAAEAGHRLSEPVRRDVEATLRAVLADQEAADRWATGRLESALTPPTGFPGRAPATAPAAPPRARARAVDPPASARSRAKDEVAERRRLKEEQLGRAREAAEAAERRLRDLRTARTEAEALLERARERHDRAGDDVSAAERRLRQAREDRQRADHDRQEAEERCAVAADEVSRAERAAREASREVKRLSGRSVR</sequence>
<dbReference type="Proteomes" id="UP000629287">
    <property type="component" value="Unassembled WGS sequence"/>
</dbReference>
<accession>A0A8I0TNW4</accession>
<keyword evidence="3" id="KW-1185">Reference proteome</keyword>
<dbReference type="GeneID" id="86825463"/>
<feature type="region of interest" description="Disordered" evidence="1">
    <location>
        <begin position="159"/>
        <end position="222"/>
    </location>
</feature>
<proteinExistence type="predicted"/>
<organism evidence="2 3">
    <name type="scientific">Streptomyces stelliscabiei</name>
    <dbReference type="NCBI Taxonomy" id="146820"/>
    <lineage>
        <taxon>Bacteria</taxon>
        <taxon>Bacillati</taxon>
        <taxon>Actinomycetota</taxon>
        <taxon>Actinomycetes</taxon>
        <taxon>Kitasatosporales</taxon>
        <taxon>Streptomycetaceae</taxon>
        <taxon>Streptomyces</taxon>
    </lineage>
</organism>
<reference evidence="2 3" key="1">
    <citation type="submission" date="2020-10" db="EMBL/GenBank/DDBJ databases">
        <title>Sequencing the genomes of 1000 actinobacteria strains.</title>
        <authorList>
            <person name="Klenk H.-P."/>
        </authorList>
    </citation>
    <scope>NUCLEOTIDE SEQUENCE [LARGE SCALE GENOMIC DNA]</scope>
    <source>
        <strain evidence="2 3">DSM 41803</strain>
    </source>
</reference>
<evidence type="ECO:0000256" key="1">
    <source>
        <dbReference type="SAM" id="MobiDB-lite"/>
    </source>
</evidence>